<dbReference type="KEGG" id="ares:IWH25_12135"/>
<keyword evidence="1" id="KW-0678">Repressor</keyword>
<dbReference type="PANTHER" id="PTHR11019:SF190">
    <property type="entry name" value="ARAC-FAMILY REGULATORY PROTEIN"/>
    <property type="match status" value="1"/>
</dbReference>
<protein>
    <submittedName>
        <fullName evidence="6">Helix-turn-helix transcriptional regulator</fullName>
    </submittedName>
</protein>
<dbReference type="PROSITE" id="PS00041">
    <property type="entry name" value="HTH_ARAC_FAMILY_1"/>
    <property type="match status" value="1"/>
</dbReference>
<evidence type="ECO:0000256" key="3">
    <source>
        <dbReference type="ARBA" id="ARBA00023125"/>
    </source>
</evidence>
<sequence length="262" mass="29272">MNELPYAATDLALPAPAPLHFRYEKFLANTDYEWHRHPWGQINRISLGILELSLPERTLAAPAEYLVWIPAGVPHAAHIRQALDYVSVYVADDVARQLPTQPCLIPQPPLVRALLDDFCARGVGAVAEPWDEAQARLLVQRMVQAGSVEDYLPDSADRLLRPILAAVRGQPGDSTTLQAWAQRVHSTERTLARRFRQELGMSFVAWRTRVRLLQALAWLKQGKAVGAIAFDLGYATPSAFIAMFAKQTGITPERYRRQLCAG</sequence>
<name>A0A974SMT0_9RHOO</name>
<dbReference type="GO" id="GO:0043565">
    <property type="term" value="F:sequence-specific DNA binding"/>
    <property type="evidence" value="ECO:0007669"/>
    <property type="project" value="InterPro"/>
</dbReference>
<keyword evidence="4" id="KW-0804">Transcription</keyword>
<keyword evidence="3" id="KW-0238">DNA-binding</keyword>
<dbReference type="RefSeq" id="WP_203386061.1">
    <property type="nucleotide sequence ID" value="NZ_CP064781.1"/>
</dbReference>
<dbReference type="PANTHER" id="PTHR11019">
    <property type="entry name" value="HTH-TYPE TRANSCRIPTIONAL REGULATOR NIMR"/>
    <property type="match status" value="1"/>
</dbReference>
<dbReference type="Proteomes" id="UP000663444">
    <property type="component" value="Chromosome"/>
</dbReference>
<dbReference type="SUPFAM" id="SSF46689">
    <property type="entry name" value="Homeodomain-like"/>
    <property type="match status" value="2"/>
</dbReference>
<reference evidence="6" key="1">
    <citation type="submission" date="2020-11" db="EMBL/GenBank/DDBJ databases">
        <title>Azospira restricta DSM 18626 genome sequence.</title>
        <authorList>
            <person name="Moe W.M."/>
        </authorList>
    </citation>
    <scope>NUCLEOTIDE SEQUENCE</scope>
    <source>
        <strain evidence="6">DSM 18626</strain>
    </source>
</reference>
<dbReference type="FunFam" id="1.10.10.60:FF:000132">
    <property type="entry name" value="AraC family transcriptional regulator"/>
    <property type="match status" value="1"/>
</dbReference>
<dbReference type="Gene3D" id="1.10.10.60">
    <property type="entry name" value="Homeodomain-like"/>
    <property type="match status" value="1"/>
</dbReference>
<dbReference type="SUPFAM" id="SSF51182">
    <property type="entry name" value="RmlC-like cupins"/>
    <property type="match status" value="1"/>
</dbReference>
<keyword evidence="2" id="KW-0805">Transcription regulation</keyword>
<dbReference type="InterPro" id="IPR011051">
    <property type="entry name" value="RmlC_Cupin_sf"/>
</dbReference>
<organism evidence="6 7">
    <name type="scientific">Azospira restricta</name>
    <dbReference type="NCBI Taxonomy" id="404405"/>
    <lineage>
        <taxon>Bacteria</taxon>
        <taxon>Pseudomonadati</taxon>
        <taxon>Pseudomonadota</taxon>
        <taxon>Betaproteobacteria</taxon>
        <taxon>Rhodocyclales</taxon>
        <taxon>Rhodocyclaceae</taxon>
        <taxon>Azospira</taxon>
    </lineage>
</organism>
<evidence type="ECO:0000313" key="7">
    <source>
        <dbReference type="Proteomes" id="UP000663444"/>
    </source>
</evidence>
<dbReference type="CDD" id="cd06124">
    <property type="entry name" value="cupin_NimR-like_N"/>
    <property type="match status" value="1"/>
</dbReference>
<evidence type="ECO:0000313" key="6">
    <source>
        <dbReference type="EMBL" id="QRJ62529.1"/>
    </source>
</evidence>
<evidence type="ECO:0000259" key="5">
    <source>
        <dbReference type="PROSITE" id="PS01124"/>
    </source>
</evidence>
<dbReference type="Pfam" id="PF12833">
    <property type="entry name" value="HTH_18"/>
    <property type="match status" value="1"/>
</dbReference>
<evidence type="ECO:0000256" key="2">
    <source>
        <dbReference type="ARBA" id="ARBA00023015"/>
    </source>
</evidence>
<evidence type="ECO:0000256" key="1">
    <source>
        <dbReference type="ARBA" id="ARBA00022491"/>
    </source>
</evidence>
<dbReference type="InterPro" id="IPR009057">
    <property type="entry name" value="Homeodomain-like_sf"/>
</dbReference>
<gene>
    <name evidence="6" type="ORF">IWH25_12135</name>
</gene>
<dbReference type="PROSITE" id="PS01124">
    <property type="entry name" value="HTH_ARAC_FAMILY_2"/>
    <property type="match status" value="1"/>
</dbReference>
<dbReference type="SMART" id="SM00342">
    <property type="entry name" value="HTH_ARAC"/>
    <property type="match status" value="1"/>
</dbReference>
<feature type="domain" description="HTH araC/xylS-type" evidence="5">
    <location>
        <begin position="161"/>
        <end position="258"/>
    </location>
</feature>
<proteinExistence type="predicted"/>
<dbReference type="AlphaFoldDB" id="A0A974SMT0"/>
<accession>A0A974SMT0</accession>
<keyword evidence="7" id="KW-1185">Reference proteome</keyword>
<dbReference type="InterPro" id="IPR018062">
    <property type="entry name" value="HTH_AraC-typ_CS"/>
</dbReference>
<dbReference type="InterPro" id="IPR018060">
    <property type="entry name" value="HTH_AraC"/>
</dbReference>
<dbReference type="GO" id="GO:0003700">
    <property type="term" value="F:DNA-binding transcription factor activity"/>
    <property type="evidence" value="ECO:0007669"/>
    <property type="project" value="InterPro"/>
</dbReference>
<dbReference type="EMBL" id="CP064781">
    <property type="protein sequence ID" value="QRJ62529.1"/>
    <property type="molecule type" value="Genomic_DNA"/>
</dbReference>
<evidence type="ECO:0000256" key="4">
    <source>
        <dbReference type="ARBA" id="ARBA00023163"/>
    </source>
</evidence>